<organism evidence="9">
    <name type="scientific">Nippostrongylus brasiliensis</name>
    <name type="common">Rat hookworm</name>
    <dbReference type="NCBI Taxonomy" id="27835"/>
    <lineage>
        <taxon>Eukaryota</taxon>
        <taxon>Metazoa</taxon>
        <taxon>Ecdysozoa</taxon>
        <taxon>Nematoda</taxon>
        <taxon>Chromadorea</taxon>
        <taxon>Rhabditida</taxon>
        <taxon>Rhabditina</taxon>
        <taxon>Rhabditomorpha</taxon>
        <taxon>Strongyloidea</taxon>
        <taxon>Heligmosomidae</taxon>
        <taxon>Nippostrongylus</taxon>
    </lineage>
</organism>
<evidence type="ECO:0000256" key="5">
    <source>
        <dbReference type="SAM" id="Phobius"/>
    </source>
</evidence>
<dbReference type="PROSITE" id="PS00216">
    <property type="entry name" value="SUGAR_TRANSPORT_1"/>
    <property type="match status" value="1"/>
</dbReference>
<feature type="transmembrane region" description="Helical" evidence="5">
    <location>
        <begin position="125"/>
        <end position="150"/>
    </location>
</feature>
<feature type="transmembrane region" description="Helical" evidence="5">
    <location>
        <begin position="191"/>
        <end position="213"/>
    </location>
</feature>
<evidence type="ECO:0000256" key="3">
    <source>
        <dbReference type="ARBA" id="ARBA00022989"/>
    </source>
</evidence>
<dbReference type="Gene3D" id="1.20.1250.20">
    <property type="entry name" value="MFS general substrate transporter like domains"/>
    <property type="match status" value="1"/>
</dbReference>
<name>A0A158QXG0_NIPBR</name>
<comment type="subcellular location">
    <subcellularLocation>
        <location evidence="1">Membrane</location>
        <topology evidence="1">Multi-pass membrane protein</topology>
    </subcellularLocation>
</comment>
<sequence length="500" mass="54981">MTYCADGRGLFTGWNKPNWVYVSMIDSGSFHFGYQLVLTNPAQSAFLEFLNVSLEHELHIHASDSTLSQVWSLIVAILFLGALAGSFSIRLIADKIGRKQGLYVSIVIGLISAGLSIGSKFIPSAIMYAVSRVTMGYSVSLSLGLAALFLSESSPKECRGAIGMITGTCVQLGTVIGSIIAMPQIFGTYDLWMYIYVSEIVMMLMFAVFLPFLPETPGFLVQRGVFEGAKKSLMFYYKCDDEAAERHMFGIKEEQKRFTKKYTMSDVMKDGALRHKTFIGMVVTFAMSFSGVSVINAYAVEILISTGLSTLEASLANVGIAMVSVIAIVISSMVVDKFGRRPLLLFAFIGCLVCNLFIFALMLTYDMYGYHALGFILIFVICVFIVFFAIGPGPLCYFITAELVGQAARSGAQSWASVVQMLSRFIIVTIFLPMKDSIGESWSYLILFVAPVIASIIFLYFYLPETKNKTANEVDEAAAKLPTLFGLRSRGKVHVTTLKL</sequence>
<feature type="transmembrane region" description="Helical" evidence="5">
    <location>
        <begin position="311"/>
        <end position="331"/>
    </location>
</feature>
<accession>A0A158QXG0</accession>
<dbReference type="EMBL" id="UYSL01019829">
    <property type="protein sequence ID" value="VDL70360.1"/>
    <property type="molecule type" value="Genomic_DNA"/>
</dbReference>
<evidence type="ECO:0000313" key="9">
    <source>
        <dbReference type="WBParaSite" id="NBR_0000677001-mRNA-1"/>
    </source>
</evidence>
<feature type="transmembrane region" description="Helical" evidence="5">
    <location>
        <begin position="101"/>
        <end position="119"/>
    </location>
</feature>
<keyword evidence="2 5" id="KW-0812">Transmembrane</keyword>
<feature type="transmembrane region" description="Helical" evidence="5">
    <location>
        <begin position="375"/>
        <end position="400"/>
    </location>
</feature>
<dbReference type="InterPro" id="IPR045263">
    <property type="entry name" value="GLUT"/>
</dbReference>
<evidence type="ECO:0000256" key="4">
    <source>
        <dbReference type="ARBA" id="ARBA00023136"/>
    </source>
</evidence>
<feature type="transmembrane region" description="Helical" evidence="5">
    <location>
        <begin position="412"/>
        <end position="432"/>
    </location>
</feature>
<gene>
    <name evidence="7" type="ORF">NBR_LOCUS6771</name>
</gene>
<evidence type="ECO:0000256" key="1">
    <source>
        <dbReference type="ARBA" id="ARBA00004141"/>
    </source>
</evidence>
<reference evidence="7 8" key="2">
    <citation type="submission" date="2018-11" db="EMBL/GenBank/DDBJ databases">
        <authorList>
            <consortium name="Pathogen Informatics"/>
        </authorList>
    </citation>
    <scope>NUCLEOTIDE SEQUENCE [LARGE SCALE GENOMIC DNA]</scope>
</reference>
<evidence type="ECO:0000313" key="7">
    <source>
        <dbReference type="EMBL" id="VDL70360.1"/>
    </source>
</evidence>
<dbReference type="InterPro" id="IPR003663">
    <property type="entry name" value="Sugar/inositol_transpt"/>
</dbReference>
<protein>
    <submittedName>
        <fullName evidence="9">Glucose transporter type 1 (inferred by orthology to a D. melanogaster protein)</fullName>
    </submittedName>
</protein>
<keyword evidence="4 5" id="KW-0472">Membrane</keyword>
<dbReference type="OMA" id="INHPAYR"/>
<keyword evidence="3 5" id="KW-1133">Transmembrane helix</keyword>
<dbReference type="Proteomes" id="UP000271162">
    <property type="component" value="Unassembled WGS sequence"/>
</dbReference>
<dbReference type="SUPFAM" id="SSF103473">
    <property type="entry name" value="MFS general substrate transporter"/>
    <property type="match status" value="1"/>
</dbReference>
<proteinExistence type="predicted"/>
<dbReference type="GO" id="GO:0015149">
    <property type="term" value="F:hexose transmembrane transporter activity"/>
    <property type="evidence" value="ECO:0007669"/>
    <property type="project" value="TreeGrafter"/>
</dbReference>
<dbReference type="InterPro" id="IPR020846">
    <property type="entry name" value="MFS_dom"/>
</dbReference>
<dbReference type="InterPro" id="IPR005828">
    <property type="entry name" value="MFS_sugar_transport-like"/>
</dbReference>
<reference evidence="9" key="1">
    <citation type="submission" date="2016-04" db="UniProtKB">
        <authorList>
            <consortium name="WormBaseParasite"/>
        </authorList>
    </citation>
    <scope>IDENTIFICATION</scope>
</reference>
<feature type="transmembrane region" description="Helical" evidence="5">
    <location>
        <begin position="70"/>
        <end position="89"/>
    </location>
</feature>
<evidence type="ECO:0000313" key="8">
    <source>
        <dbReference type="Proteomes" id="UP000271162"/>
    </source>
</evidence>
<feature type="transmembrane region" description="Helical" evidence="5">
    <location>
        <begin position="444"/>
        <end position="463"/>
    </location>
</feature>
<dbReference type="PANTHER" id="PTHR23503">
    <property type="entry name" value="SOLUTE CARRIER FAMILY 2"/>
    <property type="match status" value="1"/>
</dbReference>
<feature type="transmembrane region" description="Helical" evidence="5">
    <location>
        <begin position="343"/>
        <end position="363"/>
    </location>
</feature>
<feature type="transmembrane region" description="Helical" evidence="5">
    <location>
        <begin position="162"/>
        <end position="185"/>
    </location>
</feature>
<dbReference type="PANTHER" id="PTHR23503:SF17">
    <property type="entry name" value="MAJOR FACILITATOR SUPERFAMILY (MFS) PROFILE DOMAIN-CONTAINING PROTEIN"/>
    <property type="match status" value="1"/>
</dbReference>
<dbReference type="AlphaFoldDB" id="A0A158QXG0"/>
<dbReference type="PRINTS" id="PR00171">
    <property type="entry name" value="SUGRTRNSPORT"/>
</dbReference>
<dbReference type="Pfam" id="PF00083">
    <property type="entry name" value="Sugar_tr"/>
    <property type="match status" value="1"/>
</dbReference>
<dbReference type="PROSITE" id="PS50850">
    <property type="entry name" value="MFS"/>
    <property type="match status" value="1"/>
</dbReference>
<dbReference type="InterPro" id="IPR005829">
    <property type="entry name" value="Sugar_transporter_CS"/>
</dbReference>
<dbReference type="WBParaSite" id="NBR_0000677001-mRNA-1">
    <property type="protein sequence ID" value="NBR_0000677001-mRNA-1"/>
    <property type="gene ID" value="NBR_0000677001"/>
</dbReference>
<feature type="transmembrane region" description="Helical" evidence="5">
    <location>
        <begin position="278"/>
        <end position="299"/>
    </location>
</feature>
<evidence type="ECO:0000256" key="2">
    <source>
        <dbReference type="ARBA" id="ARBA00022692"/>
    </source>
</evidence>
<evidence type="ECO:0000259" key="6">
    <source>
        <dbReference type="PROSITE" id="PS50850"/>
    </source>
</evidence>
<dbReference type="InterPro" id="IPR036259">
    <property type="entry name" value="MFS_trans_sf"/>
</dbReference>
<dbReference type="STRING" id="27835.A0A158QXG0"/>
<keyword evidence="8" id="KW-1185">Reference proteome</keyword>
<dbReference type="GO" id="GO:0016020">
    <property type="term" value="C:membrane"/>
    <property type="evidence" value="ECO:0007669"/>
    <property type="project" value="UniProtKB-SubCell"/>
</dbReference>
<feature type="domain" description="Major facilitator superfamily (MFS) profile" evidence="6">
    <location>
        <begin position="21"/>
        <end position="467"/>
    </location>
</feature>